<dbReference type="InterPro" id="IPR036257">
    <property type="entry name" value="Cyt_c_oxidase_su2_TM_sf"/>
</dbReference>
<evidence type="ECO:0000313" key="5">
    <source>
        <dbReference type="EMBL" id="OOP67882.1"/>
    </source>
</evidence>
<evidence type="ECO:0000256" key="3">
    <source>
        <dbReference type="ARBA" id="ARBA00023136"/>
    </source>
</evidence>
<organism evidence="5 6">
    <name type="scientific">Heyndrickxia oleronia</name>
    <dbReference type="NCBI Taxonomy" id="38875"/>
    <lineage>
        <taxon>Bacteria</taxon>
        <taxon>Bacillati</taxon>
        <taxon>Bacillota</taxon>
        <taxon>Bacilli</taxon>
        <taxon>Bacillales</taxon>
        <taxon>Bacillaceae</taxon>
        <taxon>Heyndrickxia</taxon>
    </lineage>
</organism>
<dbReference type="AlphaFoldDB" id="A0A8E2LEL5"/>
<gene>
    <name evidence="5" type="ORF">BWZ43_13570</name>
</gene>
<keyword evidence="4" id="KW-1133">Transmembrane helix</keyword>
<keyword evidence="2 4" id="KW-0812">Transmembrane</keyword>
<dbReference type="EMBL" id="MTLA01000153">
    <property type="protein sequence ID" value="OOP67882.1"/>
    <property type="molecule type" value="Genomic_DNA"/>
</dbReference>
<evidence type="ECO:0000256" key="2">
    <source>
        <dbReference type="ARBA" id="ARBA00022692"/>
    </source>
</evidence>
<dbReference type="Gene3D" id="1.10.287.90">
    <property type="match status" value="1"/>
</dbReference>
<dbReference type="Proteomes" id="UP000189761">
    <property type="component" value="Unassembled WGS sequence"/>
</dbReference>
<evidence type="ECO:0000256" key="1">
    <source>
        <dbReference type="ARBA" id="ARBA00004370"/>
    </source>
</evidence>
<reference evidence="5 6" key="1">
    <citation type="submission" date="2017-01" db="EMBL/GenBank/DDBJ databases">
        <title>Draft genome sequence of Bacillus oleronius.</title>
        <authorList>
            <person name="Allam M."/>
        </authorList>
    </citation>
    <scope>NUCLEOTIDE SEQUENCE [LARGE SCALE GENOMIC DNA]</scope>
    <source>
        <strain evidence="5 6">DSM 9356</strain>
    </source>
</reference>
<proteinExistence type="predicted"/>
<keyword evidence="3 4" id="KW-0472">Membrane</keyword>
<evidence type="ECO:0000313" key="6">
    <source>
        <dbReference type="Proteomes" id="UP000189761"/>
    </source>
</evidence>
<accession>A0A8E2LEL5</accession>
<evidence type="ECO:0000256" key="4">
    <source>
        <dbReference type="SAM" id="Phobius"/>
    </source>
</evidence>
<name>A0A8E2LEL5_9BACI</name>
<dbReference type="SUPFAM" id="SSF81464">
    <property type="entry name" value="Cytochrome c oxidase subunit II-like, transmembrane region"/>
    <property type="match status" value="1"/>
</dbReference>
<protein>
    <submittedName>
        <fullName evidence="5">Cytochrome aa3 quinol oxidase subunit II</fullName>
    </submittedName>
</protein>
<sequence length="63" mass="7103">MRAKKLPWKIVSLVLLASIFLLRGCDTSKIAVLNPQGPVAQKQYDLIVYSFWLMMIILVVVLG</sequence>
<comment type="subcellular location">
    <subcellularLocation>
        <location evidence="1">Membrane</location>
    </subcellularLocation>
</comment>
<dbReference type="GO" id="GO:0016020">
    <property type="term" value="C:membrane"/>
    <property type="evidence" value="ECO:0007669"/>
    <property type="project" value="UniProtKB-SubCell"/>
</dbReference>
<feature type="transmembrane region" description="Helical" evidence="4">
    <location>
        <begin position="43"/>
        <end position="62"/>
    </location>
</feature>
<keyword evidence="6" id="KW-1185">Reference proteome</keyword>
<comment type="caution">
    <text evidence="5">The sequence shown here is derived from an EMBL/GenBank/DDBJ whole genome shotgun (WGS) entry which is preliminary data.</text>
</comment>
<feature type="non-terminal residue" evidence="5">
    <location>
        <position position="63"/>
    </location>
</feature>